<keyword evidence="3" id="KW-1185">Reference proteome</keyword>
<evidence type="ECO:0000313" key="3">
    <source>
        <dbReference type="Proteomes" id="UP000527352"/>
    </source>
</evidence>
<sequence length="53" mass="5434">MNTPLALFIVLALTGSLLAVAGVYILFGLGWSLLAGSLFAFAGASFLRKGMTA</sequence>
<dbReference type="EMBL" id="JABAEB010000003">
    <property type="protein sequence ID" value="NLQ22355.1"/>
    <property type="molecule type" value="Genomic_DNA"/>
</dbReference>
<protein>
    <submittedName>
        <fullName evidence="2">Uncharacterized protein</fullName>
    </submittedName>
</protein>
<evidence type="ECO:0000256" key="1">
    <source>
        <dbReference type="SAM" id="Phobius"/>
    </source>
</evidence>
<gene>
    <name evidence="2" type="ORF">HGO26_05615</name>
</gene>
<evidence type="ECO:0000313" key="2">
    <source>
        <dbReference type="EMBL" id="NLQ22355.1"/>
    </source>
</evidence>
<accession>A0ABX1KJI1</accession>
<feature type="transmembrane region" description="Helical" evidence="1">
    <location>
        <begin position="29"/>
        <end position="47"/>
    </location>
</feature>
<keyword evidence="1" id="KW-1133">Transmembrane helix</keyword>
<proteinExistence type="predicted"/>
<organism evidence="2 3">
    <name type="scientific">Shewanella oncorhynchi</name>
    <dbReference type="NCBI Taxonomy" id="2726434"/>
    <lineage>
        <taxon>Bacteria</taxon>
        <taxon>Pseudomonadati</taxon>
        <taxon>Pseudomonadota</taxon>
        <taxon>Gammaproteobacteria</taxon>
        <taxon>Alteromonadales</taxon>
        <taxon>Shewanellaceae</taxon>
        <taxon>Shewanella</taxon>
    </lineage>
</organism>
<reference evidence="2 3" key="1">
    <citation type="submission" date="2020-04" db="EMBL/GenBank/DDBJ databases">
        <title>The first description of lens atrophy caused by putative novel Shewanella sp. that is a new emerging pathogen for cultured rainbow trout?</title>
        <authorList>
            <person name="Saticioglu I.B."/>
            <person name="Duman M."/>
            <person name="Altun S."/>
        </authorList>
    </citation>
    <scope>NUCLEOTIDE SEQUENCE [LARGE SCALE GENOMIC DNA]</scope>
    <source>
        <strain evidence="2 3">S-1</strain>
    </source>
</reference>
<keyword evidence="1" id="KW-0472">Membrane</keyword>
<dbReference type="Proteomes" id="UP000527352">
    <property type="component" value="Unassembled WGS sequence"/>
</dbReference>
<name>A0ABX1KJI1_9GAMM</name>
<keyword evidence="1" id="KW-0812">Transmembrane</keyword>
<dbReference type="RefSeq" id="WP_168823838.1">
    <property type="nucleotide sequence ID" value="NZ_JABAEB010000003.1"/>
</dbReference>
<comment type="caution">
    <text evidence="2">The sequence shown here is derived from an EMBL/GenBank/DDBJ whole genome shotgun (WGS) entry which is preliminary data.</text>
</comment>